<keyword evidence="5" id="KW-0474">Menaquinone biosynthesis</keyword>
<evidence type="ECO:0000256" key="3">
    <source>
        <dbReference type="ARBA" id="ARBA00022842"/>
    </source>
</evidence>
<dbReference type="NCBIfam" id="TIGR00543">
    <property type="entry name" value="isochor_syn"/>
    <property type="match status" value="1"/>
</dbReference>
<dbReference type="InterPro" id="IPR015890">
    <property type="entry name" value="Chorismate_C"/>
</dbReference>
<evidence type="ECO:0000256" key="5">
    <source>
        <dbReference type="HAMAP-Rule" id="MF_01935"/>
    </source>
</evidence>
<dbReference type="EMBL" id="CP000108">
    <property type="protein sequence ID" value="ABB28952.1"/>
    <property type="molecule type" value="Genomic_DNA"/>
</dbReference>
<name>Q3APX3_CHLCH</name>
<dbReference type="KEGG" id="cch:Cag_1701"/>
<comment type="cofactor">
    <cofactor evidence="5">
        <name>Mg(2+)</name>
        <dbReference type="ChEBI" id="CHEBI:18420"/>
    </cofactor>
</comment>
<protein>
    <recommendedName>
        <fullName evidence="5">Isochorismate synthase MenF</fullName>
        <ecNumber evidence="5">5.4.4.2</ecNumber>
    </recommendedName>
    <alternativeName>
        <fullName evidence="5">Isochorismate mutase</fullName>
    </alternativeName>
</protein>
<dbReference type="AlphaFoldDB" id="Q3APX3"/>
<dbReference type="EC" id="5.4.4.2" evidence="5"/>
<reference evidence="7" key="1">
    <citation type="submission" date="2005-08" db="EMBL/GenBank/DDBJ databases">
        <title>Complete sequence of Chlorobium chlorochromatii CaD3.</title>
        <authorList>
            <person name="Copeland A."/>
            <person name="Lucas S."/>
            <person name="Lapidus A."/>
            <person name="Barry K."/>
            <person name="Detter J.C."/>
            <person name="Glavina T."/>
            <person name="Hammon N."/>
            <person name="Israni S."/>
            <person name="Pitluck S."/>
            <person name="Bryant D."/>
            <person name="Schmutz J."/>
            <person name="Larimer F."/>
            <person name="Land M."/>
            <person name="Kyrpides N."/>
            <person name="Ivanova N."/>
            <person name="Richardson P."/>
        </authorList>
    </citation>
    <scope>NUCLEOTIDE SEQUENCE [LARGE SCALE GENOMIC DNA]</scope>
    <source>
        <strain evidence="7">CaD3</strain>
    </source>
</reference>
<comment type="similarity">
    <text evidence="2 5">Belongs to the isochorismate synthase family.</text>
</comment>
<dbReference type="UniPathway" id="UPA01057">
    <property type="reaction ID" value="UER00163"/>
</dbReference>
<dbReference type="UniPathway" id="UPA00079"/>
<dbReference type="STRING" id="340177.Cag_1701"/>
<evidence type="ECO:0000313" key="7">
    <source>
        <dbReference type="EMBL" id="ABB28952.1"/>
    </source>
</evidence>
<dbReference type="GO" id="GO:0008909">
    <property type="term" value="F:isochorismate synthase activity"/>
    <property type="evidence" value="ECO:0007669"/>
    <property type="project" value="UniProtKB-UniRule"/>
</dbReference>
<dbReference type="InterPro" id="IPR005801">
    <property type="entry name" value="ADC_synthase"/>
</dbReference>
<evidence type="ECO:0000256" key="4">
    <source>
        <dbReference type="ARBA" id="ARBA00023235"/>
    </source>
</evidence>
<feature type="binding site" evidence="5">
    <location>
        <position position="466"/>
    </location>
    <ligand>
        <name>Mg(2+)</name>
        <dbReference type="ChEBI" id="CHEBI:18420"/>
    </ligand>
</feature>
<dbReference type="InterPro" id="IPR044250">
    <property type="entry name" value="MenF-like"/>
</dbReference>
<evidence type="ECO:0000256" key="2">
    <source>
        <dbReference type="ARBA" id="ARBA00005297"/>
    </source>
</evidence>
<feature type="active site" description="Proton acceptor" evidence="5">
    <location>
        <position position="237"/>
    </location>
</feature>
<dbReference type="HOGENOM" id="CLU_006493_8_4_10"/>
<dbReference type="GO" id="GO:0000287">
    <property type="term" value="F:magnesium ion binding"/>
    <property type="evidence" value="ECO:0007669"/>
    <property type="project" value="UniProtKB-UniRule"/>
</dbReference>
<comment type="pathway">
    <text evidence="5">Quinol/quinone metabolism; menaquinone biosynthesis.</text>
</comment>
<proteinExistence type="inferred from homology"/>
<keyword evidence="3 5" id="KW-0460">Magnesium</keyword>
<dbReference type="Pfam" id="PF00425">
    <property type="entry name" value="Chorismate_bind"/>
    <property type="match status" value="1"/>
</dbReference>
<dbReference type="InterPro" id="IPR034681">
    <property type="entry name" value="MenF"/>
</dbReference>
<keyword evidence="4 5" id="KW-0413">Isomerase</keyword>
<feature type="active site" description="Proton donor" evidence="5">
    <location>
        <position position="287"/>
    </location>
</feature>
<sequence>MPTTTPNDESHIHLTTREQLPLAIALEHLKDSVKAIRRSLPYHKAQKAQVITCVEAIEPIEPLHWLYVQQLYPRLYWKNREQNNEVAAVGIADSFTAKDDDNNNSAFAAFQAACDERSPALRYFGGFRFNGAELSEEHWKHFPPFFFFLPLVTVERFADQRYTVSANLFLAVGDSVDEKINQLIAFIEQLNSRIDNESVLNTLLPSVEHITRTPNKAAWNAGCEKALNAFENGELEKIMLARQTTLRFTHTFSPLLFLLRYPYPHNAIYRFYLELAPNQAFFSFTPERLFRRHESMVETEALAGTCSKELLQATDQHASQTLLGSEKDVREHNYVREMIYQELLPICSSIDMEDEVQVLQLQRLAHLYTRCSATLKEKSIPTSDILKQLHPTPAVGGVPKEEILEHIRALEPFTRGWYAAPVGWVDSHHAEFAVAIRSGLVNGNEVHLYSGAGLVKGSNPDAEWEEIEQKIGDLLSITRMKQ</sequence>
<accession>Q3APX3</accession>
<dbReference type="eggNOG" id="COG1169">
    <property type="taxonomic scope" value="Bacteria"/>
</dbReference>
<dbReference type="PANTHER" id="PTHR47253">
    <property type="match status" value="1"/>
</dbReference>
<dbReference type="HAMAP" id="MF_01935">
    <property type="entry name" value="MenF"/>
    <property type="match status" value="1"/>
</dbReference>
<organism evidence="7">
    <name type="scientific">Chlorobium chlorochromatii (strain CaD3)</name>
    <dbReference type="NCBI Taxonomy" id="340177"/>
    <lineage>
        <taxon>Bacteria</taxon>
        <taxon>Pseudomonadati</taxon>
        <taxon>Chlorobiota</taxon>
        <taxon>Chlorobiia</taxon>
        <taxon>Chlorobiales</taxon>
        <taxon>Chlorobiaceae</taxon>
        <taxon>Chlorobium/Pelodictyon group</taxon>
        <taxon>Chlorobium</taxon>
    </lineage>
</organism>
<dbReference type="InterPro" id="IPR004561">
    <property type="entry name" value="IsoChor_synthase"/>
</dbReference>
<dbReference type="PANTHER" id="PTHR47253:SF4">
    <property type="entry name" value="ISOCHORISMATE SYNTHASE 2, CHLOROPLASTIC"/>
    <property type="match status" value="1"/>
</dbReference>
<evidence type="ECO:0000256" key="1">
    <source>
        <dbReference type="ARBA" id="ARBA00000799"/>
    </source>
</evidence>
<dbReference type="SUPFAM" id="SSF56322">
    <property type="entry name" value="ADC synthase"/>
    <property type="match status" value="1"/>
</dbReference>
<comment type="catalytic activity">
    <reaction evidence="1 5">
        <text>chorismate = isochorismate</text>
        <dbReference type="Rhea" id="RHEA:18985"/>
        <dbReference type="ChEBI" id="CHEBI:29748"/>
        <dbReference type="ChEBI" id="CHEBI:29780"/>
        <dbReference type="EC" id="5.4.4.2"/>
    </reaction>
</comment>
<evidence type="ECO:0000259" key="6">
    <source>
        <dbReference type="Pfam" id="PF00425"/>
    </source>
</evidence>
<comment type="pathway">
    <text evidence="5">Quinol/quinone metabolism; 1,4-dihydroxy-2-naphthoate biosynthesis; 1,4-dihydroxy-2-naphthoate from chorismate: step 1/7.</text>
</comment>
<dbReference type="OrthoDB" id="9806579at2"/>
<dbReference type="GO" id="GO:0009234">
    <property type="term" value="P:menaquinone biosynthetic process"/>
    <property type="evidence" value="ECO:0007669"/>
    <property type="project" value="UniProtKB-UniRule"/>
</dbReference>
<feature type="binding site" evidence="5">
    <location>
        <position position="331"/>
    </location>
    <ligand>
        <name>Mg(2+)</name>
        <dbReference type="ChEBI" id="CHEBI:18420"/>
    </ligand>
</feature>
<comment type="function">
    <text evidence="5">Catalyzes the conversion of chorismate to isochorismate.</text>
</comment>
<dbReference type="Gene3D" id="3.60.120.10">
    <property type="entry name" value="Anthranilate synthase"/>
    <property type="match status" value="1"/>
</dbReference>
<feature type="domain" description="Chorismate-utilising enzyme C-terminal" evidence="6">
    <location>
        <begin position="216"/>
        <end position="470"/>
    </location>
</feature>
<keyword evidence="5" id="KW-0479">Metal-binding</keyword>
<gene>
    <name evidence="5" type="primary">menF</name>
    <name evidence="7" type="ordered locus">Cag_1701</name>
</gene>